<accession>A0A895XVU3</accession>
<dbReference type="AlphaFoldDB" id="A0A895XVU3"/>
<sequence>MSHETILPNARLGEIQSHLHLHGPRLTWTLRLRCRYCNQPWRRGGCQPKRDGRAALIAADARARSTTWLPVGLS</sequence>
<evidence type="ECO:0000313" key="1">
    <source>
        <dbReference type="EMBL" id="QSB05758.1"/>
    </source>
</evidence>
<dbReference type="Proteomes" id="UP000662939">
    <property type="component" value="Chromosome"/>
</dbReference>
<dbReference type="EMBL" id="CP070496">
    <property type="protein sequence ID" value="QSB05758.1"/>
    <property type="molecule type" value="Genomic_DNA"/>
</dbReference>
<dbReference type="RefSeq" id="WP_213171770.1">
    <property type="nucleotide sequence ID" value="NZ_CP070496.1"/>
</dbReference>
<protein>
    <submittedName>
        <fullName evidence="1">Uncharacterized protein</fullName>
    </submittedName>
</protein>
<evidence type="ECO:0000313" key="2">
    <source>
        <dbReference type="Proteomes" id="UP000662939"/>
    </source>
</evidence>
<proteinExistence type="predicted"/>
<name>A0A895XVU3_9ACTN</name>
<organism evidence="1 2">
    <name type="scientific">Natronoglycomyces albus</name>
    <dbReference type="NCBI Taxonomy" id="2811108"/>
    <lineage>
        <taxon>Bacteria</taxon>
        <taxon>Bacillati</taxon>
        <taxon>Actinomycetota</taxon>
        <taxon>Actinomycetes</taxon>
        <taxon>Glycomycetales</taxon>
        <taxon>Glycomycetaceae</taxon>
        <taxon>Natronoglycomyces</taxon>
    </lineage>
</organism>
<dbReference type="KEGG" id="nav:JQS30_02170"/>
<keyword evidence="2" id="KW-1185">Reference proteome</keyword>
<reference evidence="1" key="1">
    <citation type="submission" date="2021-02" db="EMBL/GenBank/DDBJ databases">
        <title>Natronoglycomyces albus gen. nov., sp. nov, a haloalkaliphilic actinobacterium from a soda solonchak soil.</title>
        <authorList>
            <person name="Sorokin D.Y."/>
            <person name="Khijniak T.V."/>
            <person name="Zakharycheva A.P."/>
            <person name="Boueva O.V."/>
            <person name="Ariskina E.V."/>
            <person name="Hahnke R.L."/>
            <person name="Bunk B."/>
            <person name="Sproer C."/>
            <person name="Schumann P."/>
            <person name="Evtushenko L.I."/>
            <person name="Kublanov I.V."/>
        </authorList>
    </citation>
    <scope>NUCLEOTIDE SEQUENCE</scope>
    <source>
        <strain evidence="1">DSM 106290</strain>
    </source>
</reference>
<gene>
    <name evidence="1" type="ORF">JQS30_02170</name>
</gene>